<gene>
    <name evidence="2" type="ORF">BDV29DRAFT_173825</name>
</gene>
<evidence type="ECO:0000313" key="2">
    <source>
        <dbReference type="EMBL" id="KAB8074367.1"/>
    </source>
</evidence>
<feature type="compositionally biased region" description="Polar residues" evidence="1">
    <location>
        <begin position="1"/>
        <end position="13"/>
    </location>
</feature>
<evidence type="ECO:0000256" key="1">
    <source>
        <dbReference type="SAM" id="MobiDB-lite"/>
    </source>
</evidence>
<sequence length="104" mass="11625">MGLTSSSSATGNNTKRRKPNIRNSPVPAWLLQELGPDKSFDDVRDLVRRLREYMTSLKERVPANKIVFPDIELLPTFQPWVSALVKSRRKKKGNSSGEGGGDQT</sequence>
<organism evidence="2 3">
    <name type="scientific">Aspergillus leporis</name>
    <dbReference type="NCBI Taxonomy" id="41062"/>
    <lineage>
        <taxon>Eukaryota</taxon>
        <taxon>Fungi</taxon>
        <taxon>Dikarya</taxon>
        <taxon>Ascomycota</taxon>
        <taxon>Pezizomycotina</taxon>
        <taxon>Eurotiomycetes</taxon>
        <taxon>Eurotiomycetidae</taxon>
        <taxon>Eurotiales</taxon>
        <taxon>Aspergillaceae</taxon>
        <taxon>Aspergillus</taxon>
        <taxon>Aspergillus subgen. Circumdati</taxon>
    </lineage>
</organism>
<accession>A0A5N5X2Z2</accession>
<dbReference type="OrthoDB" id="4161595at2759"/>
<dbReference type="AlphaFoldDB" id="A0A5N5X2Z2"/>
<dbReference type="EMBL" id="ML732211">
    <property type="protein sequence ID" value="KAB8074367.1"/>
    <property type="molecule type" value="Genomic_DNA"/>
</dbReference>
<reference evidence="2 3" key="1">
    <citation type="submission" date="2019-04" db="EMBL/GenBank/DDBJ databases">
        <title>Friends and foes A comparative genomics study of 23 Aspergillus species from section Flavi.</title>
        <authorList>
            <consortium name="DOE Joint Genome Institute"/>
            <person name="Kjaerbolling I."/>
            <person name="Vesth T."/>
            <person name="Frisvad J.C."/>
            <person name="Nybo J.L."/>
            <person name="Theobald S."/>
            <person name="Kildgaard S."/>
            <person name="Isbrandt T."/>
            <person name="Kuo A."/>
            <person name="Sato A."/>
            <person name="Lyhne E.K."/>
            <person name="Kogle M.E."/>
            <person name="Wiebenga A."/>
            <person name="Kun R.S."/>
            <person name="Lubbers R.J."/>
            <person name="Makela M.R."/>
            <person name="Barry K."/>
            <person name="Chovatia M."/>
            <person name="Clum A."/>
            <person name="Daum C."/>
            <person name="Haridas S."/>
            <person name="He G."/>
            <person name="LaButti K."/>
            <person name="Lipzen A."/>
            <person name="Mondo S."/>
            <person name="Riley R."/>
            <person name="Salamov A."/>
            <person name="Simmons B.A."/>
            <person name="Magnuson J.K."/>
            <person name="Henrissat B."/>
            <person name="Mortensen U.H."/>
            <person name="Larsen T.O."/>
            <person name="Devries R.P."/>
            <person name="Grigoriev I.V."/>
            <person name="Machida M."/>
            <person name="Baker S.E."/>
            <person name="Andersen M.R."/>
        </authorList>
    </citation>
    <scope>NUCLEOTIDE SEQUENCE [LARGE SCALE GENOMIC DNA]</scope>
    <source>
        <strain evidence="2 3">CBS 151.66</strain>
    </source>
</reference>
<feature type="region of interest" description="Disordered" evidence="1">
    <location>
        <begin position="1"/>
        <end position="26"/>
    </location>
</feature>
<dbReference type="Proteomes" id="UP000326565">
    <property type="component" value="Unassembled WGS sequence"/>
</dbReference>
<keyword evidence="3" id="KW-1185">Reference proteome</keyword>
<protein>
    <submittedName>
        <fullName evidence="2">Uncharacterized protein</fullName>
    </submittedName>
</protein>
<proteinExistence type="predicted"/>
<evidence type="ECO:0000313" key="3">
    <source>
        <dbReference type="Proteomes" id="UP000326565"/>
    </source>
</evidence>
<name>A0A5N5X2Z2_9EURO</name>